<dbReference type="SUPFAM" id="SSF55277">
    <property type="entry name" value="GYF domain"/>
    <property type="match status" value="1"/>
</dbReference>
<dbReference type="Proteomes" id="UP001328107">
    <property type="component" value="Unassembled WGS sequence"/>
</dbReference>
<feature type="domain" description="GYF" evidence="1">
    <location>
        <begin position="14"/>
        <end position="73"/>
    </location>
</feature>
<keyword evidence="3" id="KW-1185">Reference proteome</keyword>
<organism evidence="2 3">
    <name type="scientific">Pristionchus mayeri</name>
    <dbReference type="NCBI Taxonomy" id="1317129"/>
    <lineage>
        <taxon>Eukaryota</taxon>
        <taxon>Metazoa</taxon>
        <taxon>Ecdysozoa</taxon>
        <taxon>Nematoda</taxon>
        <taxon>Chromadorea</taxon>
        <taxon>Rhabditida</taxon>
        <taxon>Rhabditina</taxon>
        <taxon>Diplogasteromorpha</taxon>
        <taxon>Diplogasteroidea</taxon>
        <taxon>Neodiplogasteridae</taxon>
        <taxon>Pristionchus</taxon>
    </lineage>
</organism>
<accession>A0AAN4YYT4</accession>
<sequence length="109" mass="13030">SMFLFNKPNLFRMGDRIFFKDKTGTKRGPFTERQVLEWYREKWFENSFLSYFTRSDELASNLENSGITLDSLRTLNGIGCPFVAFDEKEKNESEKRREELEARLEKIEK</sequence>
<dbReference type="InterPro" id="IPR035445">
    <property type="entry name" value="GYF-like_dom_sf"/>
</dbReference>
<evidence type="ECO:0000313" key="3">
    <source>
        <dbReference type="Proteomes" id="UP001328107"/>
    </source>
</evidence>
<feature type="non-terminal residue" evidence="2">
    <location>
        <position position="109"/>
    </location>
</feature>
<name>A0AAN4YYT4_9BILA</name>
<evidence type="ECO:0000259" key="1">
    <source>
        <dbReference type="PROSITE" id="PS50829"/>
    </source>
</evidence>
<dbReference type="AlphaFoldDB" id="A0AAN4YYT4"/>
<dbReference type="PROSITE" id="PS50829">
    <property type="entry name" value="GYF"/>
    <property type="match status" value="1"/>
</dbReference>
<dbReference type="Gene3D" id="3.30.1490.40">
    <property type="match status" value="1"/>
</dbReference>
<dbReference type="EMBL" id="BTRK01000001">
    <property type="protein sequence ID" value="GMR30299.1"/>
    <property type="molecule type" value="Genomic_DNA"/>
</dbReference>
<protein>
    <recommendedName>
        <fullName evidence="1">GYF domain-containing protein</fullName>
    </recommendedName>
</protein>
<proteinExistence type="predicted"/>
<evidence type="ECO:0000313" key="2">
    <source>
        <dbReference type="EMBL" id="GMR30299.1"/>
    </source>
</evidence>
<feature type="non-terminal residue" evidence="2">
    <location>
        <position position="1"/>
    </location>
</feature>
<dbReference type="InterPro" id="IPR003169">
    <property type="entry name" value="GYF"/>
</dbReference>
<reference evidence="3" key="1">
    <citation type="submission" date="2022-10" db="EMBL/GenBank/DDBJ databases">
        <title>Genome assembly of Pristionchus species.</title>
        <authorList>
            <person name="Yoshida K."/>
            <person name="Sommer R.J."/>
        </authorList>
    </citation>
    <scope>NUCLEOTIDE SEQUENCE [LARGE SCALE GENOMIC DNA]</scope>
    <source>
        <strain evidence="3">RS5460</strain>
    </source>
</reference>
<gene>
    <name evidence="2" type="ORF">PMAYCL1PPCAC_00494</name>
</gene>
<comment type="caution">
    <text evidence="2">The sequence shown here is derived from an EMBL/GenBank/DDBJ whole genome shotgun (WGS) entry which is preliminary data.</text>
</comment>